<organism evidence="1 2">
    <name type="scientific">Panagrolaimus sp. JU765</name>
    <dbReference type="NCBI Taxonomy" id="591449"/>
    <lineage>
        <taxon>Eukaryota</taxon>
        <taxon>Metazoa</taxon>
        <taxon>Ecdysozoa</taxon>
        <taxon>Nematoda</taxon>
        <taxon>Chromadorea</taxon>
        <taxon>Rhabditida</taxon>
        <taxon>Tylenchina</taxon>
        <taxon>Panagrolaimomorpha</taxon>
        <taxon>Panagrolaimoidea</taxon>
        <taxon>Panagrolaimidae</taxon>
        <taxon>Panagrolaimus</taxon>
    </lineage>
</organism>
<sequence>MKVFALIVFTILAAGFEGESVGGGGFKVPSDELMNIDTTTTPPDDQSATSPIQSTTAPSDDRSTTAPIQSTTAPSDDQSTDLPIQTTTSPSDDQSAPAPILTTITAPEIKTTAEPKIPTATTTASGLIPTVIVPKEKSAGISNFKIHCLFMLFFQAILRIADEYDLTFSAIIDRPYLDPGIFG</sequence>
<name>A0AC34PWC6_9BILA</name>
<dbReference type="Proteomes" id="UP000887576">
    <property type="component" value="Unplaced"/>
</dbReference>
<accession>A0AC34PWC6</accession>
<dbReference type="WBParaSite" id="JU765_v2.g10628.t1">
    <property type="protein sequence ID" value="JU765_v2.g10628.t1"/>
    <property type="gene ID" value="JU765_v2.g10628"/>
</dbReference>
<evidence type="ECO:0000313" key="1">
    <source>
        <dbReference type="Proteomes" id="UP000887576"/>
    </source>
</evidence>
<protein>
    <submittedName>
        <fullName evidence="2">Uncharacterized protein</fullName>
    </submittedName>
</protein>
<evidence type="ECO:0000313" key="2">
    <source>
        <dbReference type="WBParaSite" id="JU765_v2.g10628.t1"/>
    </source>
</evidence>
<reference evidence="2" key="1">
    <citation type="submission" date="2022-11" db="UniProtKB">
        <authorList>
            <consortium name="WormBaseParasite"/>
        </authorList>
    </citation>
    <scope>IDENTIFICATION</scope>
</reference>
<proteinExistence type="predicted"/>